<dbReference type="PANTHER" id="PTHR14097:SF7">
    <property type="entry name" value="OXIDOREDUCTASE HTATIP2"/>
    <property type="match status" value="1"/>
</dbReference>
<dbReference type="InterPro" id="IPR036291">
    <property type="entry name" value="NAD(P)-bd_dom_sf"/>
</dbReference>
<comment type="caution">
    <text evidence="3">The sequence shown here is derived from an EMBL/GenBank/DDBJ whole genome shotgun (WGS) entry which is preliminary data.</text>
</comment>
<evidence type="ECO:0008006" key="5">
    <source>
        <dbReference type="Google" id="ProtNLM"/>
    </source>
</evidence>
<accession>A0A9W9A5I6</accession>
<name>A0A9W9A5I6_9AGAR</name>
<gene>
    <name evidence="3" type="ORF">J3R30DRAFT_3376371</name>
</gene>
<protein>
    <recommendedName>
        <fullName evidence="5">NAD(P)-binding domain-containing protein</fullName>
    </recommendedName>
</protein>
<dbReference type="GO" id="GO:0005741">
    <property type="term" value="C:mitochondrial outer membrane"/>
    <property type="evidence" value="ECO:0007669"/>
    <property type="project" value="UniProtKB-SubCell"/>
</dbReference>
<keyword evidence="4" id="KW-1185">Reference proteome</keyword>
<evidence type="ECO:0000313" key="3">
    <source>
        <dbReference type="EMBL" id="KAJ4474909.1"/>
    </source>
</evidence>
<dbReference type="GO" id="GO:0051170">
    <property type="term" value="P:import into nucleus"/>
    <property type="evidence" value="ECO:0007669"/>
    <property type="project" value="TreeGrafter"/>
</dbReference>
<dbReference type="OrthoDB" id="430436at2759"/>
<dbReference type="AlphaFoldDB" id="A0A9W9A5I6"/>
<comment type="subcellular location">
    <subcellularLocation>
        <location evidence="1">Mitochondrion outer membrane</location>
        <topology evidence="1">Peripheral membrane protein</topology>
    </subcellularLocation>
</comment>
<dbReference type="EMBL" id="JAOTPV010000015">
    <property type="protein sequence ID" value="KAJ4474909.1"/>
    <property type="molecule type" value="Genomic_DNA"/>
</dbReference>
<evidence type="ECO:0000256" key="2">
    <source>
        <dbReference type="ARBA" id="ARBA00006617"/>
    </source>
</evidence>
<sequence>MSAQTALLISASSQTSQRLLRELLTLPKISQVSEYGRRVTDLKSFSNGKERLQQKVIDFEKLNEPGSKDGTWDIVFIMLGMTRKNAGSAEAFEKIDREYVINAAREAKADGKDQCLVYLSSAGANLGSLFLYTKSKGLTAFGLRSLGYKDTIIFCPVVLEFAAPFNQNVTGALSRITSGVELKVPFLHCRSAQKIQSILIHLPRLRLWPKPWRRLVAKAGSLGSASLPAVTHATQEGELSR</sequence>
<proteinExistence type="inferred from homology"/>
<evidence type="ECO:0000256" key="1">
    <source>
        <dbReference type="ARBA" id="ARBA00004450"/>
    </source>
</evidence>
<evidence type="ECO:0000313" key="4">
    <source>
        <dbReference type="Proteomes" id="UP001150266"/>
    </source>
</evidence>
<reference evidence="3" key="1">
    <citation type="submission" date="2022-08" db="EMBL/GenBank/DDBJ databases">
        <title>A Global Phylogenomic Analysis of the Shiitake Genus Lentinula.</title>
        <authorList>
            <consortium name="DOE Joint Genome Institute"/>
            <person name="Sierra-Patev S."/>
            <person name="Min B."/>
            <person name="Naranjo-Ortiz M."/>
            <person name="Looney B."/>
            <person name="Konkel Z."/>
            <person name="Slot J.C."/>
            <person name="Sakamoto Y."/>
            <person name="Steenwyk J.L."/>
            <person name="Rokas A."/>
            <person name="Carro J."/>
            <person name="Camarero S."/>
            <person name="Ferreira P."/>
            <person name="Molpeceres G."/>
            <person name="Ruiz-Duenas F.J."/>
            <person name="Serrano A."/>
            <person name="Henrissat B."/>
            <person name="Drula E."/>
            <person name="Hughes K.W."/>
            <person name="Mata J.L."/>
            <person name="Ishikawa N.K."/>
            <person name="Vargas-Isla R."/>
            <person name="Ushijima S."/>
            <person name="Smith C.A."/>
            <person name="Ahrendt S."/>
            <person name="Andreopoulos W."/>
            <person name="He G."/>
            <person name="Labutti K."/>
            <person name="Lipzen A."/>
            <person name="Ng V."/>
            <person name="Riley R."/>
            <person name="Sandor L."/>
            <person name="Barry K."/>
            <person name="Martinez A.T."/>
            <person name="Xiao Y."/>
            <person name="Gibbons J.G."/>
            <person name="Terashima K."/>
            <person name="Grigoriev I.V."/>
            <person name="Hibbett D.S."/>
        </authorList>
    </citation>
    <scope>NUCLEOTIDE SEQUENCE</scope>
    <source>
        <strain evidence="3">JLM2183</strain>
    </source>
</reference>
<dbReference type="SUPFAM" id="SSF51735">
    <property type="entry name" value="NAD(P)-binding Rossmann-fold domains"/>
    <property type="match status" value="1"/>
</dbReference>
<dbReference type="Gene3D" id="3.40.50.720">
    <property type="entry name" value="NAD(P)-binding Rossmann-like Domain"/>
    <property type="match status" value="1"/>
</dbReference>
<dbReference type="PANTHER" id="PTHR14097">
    <property type="entry name" value="OXIDOREDUCTASE HTATIP2"/>
    <property type="match status" value="1"/>
</dbReference>
<organism evidence="3 4">
    <name type="scientific">Lentinula aciculospora</name>
    <dbReference type="NCBI Taxonomy" id="153920"/>
    <lineage>
        <taxon>Eukaryota</taxon>
        <taxon>Fungi</taxon>
        <taxon>Dikarya</taxon>
        <taxon>Basidiomycota</taxon>
        <taxon>Agaricomycotina</taxon>
        <taxon>Agaricomycetes</taxon>
        <taxon>Agaricomycetidae</taxon>
        <taxon>Agaricales</taxon>
        <taxon>Marasmiineae</taxon>
        <taxon>Omphalotaceae</taxon>
        <taxon>Lentinula</taxon>
    </lineage>
</organism>
<dbReference type="Proteomes" id="UP001150266">
    <property type="component" value="Unassembled WGS sequence"/>
</dbReference>
<comment type="similarity">
    <text evidence="2">Belongs to the FMP52 family.</text>
</comment>